<evidence type="ECO:0000313" key="2">
    <source>
        <dbReference type="EMBL" id="AGF92966.1"/>
    </source>
</evidence>
<proteinExistence type="predicted"/>
<organism evidence="2">
    <name type="scientific">uncultured organism</name>
    <dbReference type="NCBI Taxonomy" id="155900"/>
    <lineage>
        <taxon>unclassified sequences</taxon>
        <taxon>environmental samples</taxon>
    </lineage>
</organism>
<evidence type="ECO:0000256" key="1">
    <source>
        <dbReference type="SAM" id="MobiDB-lite"/>
    </source>
</evidence>
<dbReference type="AlphaFoldDB" id="M1P0W0"/>
<dbReference type="EMBL" id="JX684078">
    <property type="protein sequence ID" value="AGF92966.1"/>
    <property type="molecule type" value="Genomic_DNA"/>
</dbReference>
<protein>
    <submittedName>
        <fullName evidence="2">Uncharacterized protein</fullName>
    </submittedName>
</protein>
<gene>
    <name evidence="2" type="ORF">FLSS-6_0021</name>
</gene>
<sequence>MVETEKTLMAIEEKKKWEEREEEILEHLEELREKKKKLQERADTLQNRIRECQDTLRSLTRGGKENGLRTNGLKDQFKHM</sequence>
<name>M1P0W0_9ZZZZ</name>
<accession>M1P0W0</accession>
<reference evidence="2" key="1">
    <citation type="journal article" date="2013" name="Syst. Appl. Microbiol.">
        <title>New insights into the archaeal diversity of a hypersaline microbial mat obtained by a metagenomic approach.</title>
        <authorList>
            <person name="Lopez-Lopez A."/>
            <person name="Richter M."/>
            <person name="Pena A."/>
            <person name="Tamames J."/>
            <person name="Rossello-Mora R."/>
        </authorList>
    </citation>
    <scope>NUCLEOTIDE SEQUENCE</scope>
</reference>
<feature type="region of interest" description="Disordered" evidence="1">
    <location>
        <begin position="60"/>
        <end position="80"/>
    </location>
</feature>